<dbReference type="RefSeq" id="WP_130351443.1">
    <property type="nucleotide sequence ID" value="NZ_SGWY01000001.1"/>
</dbReference>
<evidence type="ECO:0000259" key="5">
    <source>
        <dbReference type="PROSITE" id="PS50893"/>
    </source>
</evidence>
<keyword evidence="1" id="KW-0677">Repeat</keyword>
<organism evidence="6 7">
    <name type="scientific">Agromyces ramosus</name>
    <dbReference type="NCBI Taxonomy" id="33879"/>
    <lineage>
        <taxon>Bacteria</taxon>
        <taxon>Bacillati</taxon>
        <taxon>Actinomycetota</taxon>
        <taxon>Actinomycetes</taxon>
        <taxon>Micrococcales</taxon>
        <taxon>Microbacteriaceae</taxon>
        <taxon>Agromyces</taxon>
    </lineage>
</organism>
<evidence type="ECO:0000313" key="7">
    <source>
        <dbReference type="Proteomes" id="UP000293289"/>
    </source>
</evidence>
<dbReference type="PANTHER" id="PTHR19211">
    <property type="entry name" value="ATP-BINDING TRANSPORT PROTEIN-RELATED"/>
    <property type="match status" value="1"/>
</dbReference>
<feature type="coiled-coil region" evidence="4">
    <location>
        <begin position="104"/>
        <end position="131"/>
    </location>
</feature>
<dbReference type="PROSITE" id="PS00211">
    <property type="entry name" value="ABC_TRANSPORTER_1"/>
    <property type="match status" value="1"/>
</dbReference>
<dbReference type="AlphaFoldDB" id="A0A4Q7MKC0"/>
<feature type="domain" description="ABC transporter" evidence="5">
    <location>
        <begin position="11"/>
        <end position="279"/>
    </location>
</feature>
<dbReference type="SMART" id="SM00382">
    <property type="entry name" value="AAA"/>
    <property type="match status" value="2"/>
</dbReference>
<dbReference type="Proteomes" id="UP000293289">
    <property type="component" value="Unassembled WGS sequence"/>
</dbReference>
<proteinExistence type="predicted"/>
<dbReference type="GO" id="GO:0016887">
    <property type="term" value="F:ATP hydrolysis activity"/>
    <property type="evidence" value="ECO:0007669"/>
    <property type="project" value="InterPro"/>
</dbReference>
<dbReference type="GO" id="GO:0005524">
    <property type="term" value="F:ATP binding"/>
    <property type="evidence" value="ECO:0007669"/>
    <property type="project" value="UniProtKB-KW"/>
</dbReference>
<dbReference type="InterPro" id="IPR017871">
    <property type="entry name" value="ABC_transporter-like_CS"/>
</dbReference>
<dbReference type="InterPro" id="IPR003439">
    <property type="entry name" value="ABC_transporter-like_ATP-bd"/>
</dbReference>
<dbReference type="Gene3D" id="3.40.50.300">
    <property type="entry name" value="P-loop containing nucleotide triphosphate hydrolases"/>
    <property type="match status" value="2"/>
</dbReference>
<evidence type="ECO:0000313" key="6">
    <source>
        <dbReference type="EMBL" id="RZS68073.1"/>
    </source>
</evidence>
<dbReference type="FunFam" id="3.40.50.300:FF:000011">
    <property type="entry name" value="Putative ABC transporter ATP-binding component"/>
    <property type="match status" value="1"/>
</dbReference>
<accession>A0A4Q7MKC0</accession>
<gene>
    <name evidence="6" type="ORF">EV187_0498</name>
</gene>
<dbReference type="InterPro" id="IPR027417">
    <property type="entry name" value="P-loop_NTPase"/>
</dbReference>
<dbReference type="SUPFAM" id="SSF52540">
    <property type="entry name" value="P-loop containing nucleoside triphosphate hydrolases"/>
    <property type="match status" value="2"/>
</dbReference>
<evidence type="ECO:0000256" key="4">
    <source>
        <dbReference type="SAM" id="Coils"/>
    </source>
</evidence>
<dbReference type="CDD" id="cd03221">
    <property type="entry name" value="ABCF_EF-3"/>
    <property type="match status" value="1"/>
</dbReference>
<evidence type="ECO:0000256" key="2">
    <source>
        <dbReference type="ARBA" id="ARBA00022741"/>
    </source>
</evidence>
<keyword evidence="4" id="KW-0175">Coiled coil</keyword>
<dbReference type="PROSITE" id="PS50893">
    <property type="entry name" value="ABC_TRANSPORTER_2"/>
    <property type="match status" value="1"/>
</dbReference>
<dbReference type="PANTHER" id="PTHR19211:SF14">
    <property type="entry name" value="ATP-BINDING CASSETTE SUB-FAMILY F MEMBER 1"/>
    <property type="match status" value="1"/>
</dbReference>
<evidence type="ECO:0000256" key="1">
    <source>
        <dbReference type="ARBA" id="ARBA00022737"/>
    </source>
</evidence>
<dbReference type="Pfam" id="PF00005">
    <property type="entry name" value="ABC_tran"/>
    <property type="match status" value="2"/>
</dbReference>
<dbReference type="OrthoDB" id="3239744at2"/>
<feature type="coiled-coil region" evidence="4">
    <location>
        <begin position="300"/>
        <end position="370"/>
    </location>
</feature>
<keyword evidence="3 6" id="KW-0067">ATP-binding</keyword>
<comment type="caution">
    <text evidence="6">The sequence shown here is derived from an EMBL/GenBank/DDBJ whole genome shotgun (WGS) entry which is preliminary data.</text>
</comment>
<keyword evidence="2" id="KW-0547">Nucleotide-binding</keyword>
<protein>
    <submittedName>
        <fullName evidence="6">Macrolide transport system ATP-binding/permease protein</fullName>
    </submittedName>
</protein>
<evidence type="ECO:0000256" key="3">
    <source>
        <dbReference type="ARBA" id="ARBA00022840"/>
    </source>
</evidence>
<dbReference type="InterPro" id="IPR003593">
    <property type="entry name" value="AAA+_ATPase"/>
</dbReference>
<dbReference type="EMBL" id="SGWY01000001">
    <property type="protein sequence ID" value="RZS68073.1"/>
    <property type="molecule type" value="Genomic_DNA"/>
</dbReference>
<name>A0A4Q7MKC0_9MICO</name>
<sequence>MAVHLSPSLHLRADGLSASYAHRRVFTDLDVTVAPGQRLGLIGENGVGKSTLLRLIAGADGRADAAASGLGDATVSGRLARPARTGFLAQELPFGPDDRIVDVLEAALAEVRAIERELDAASAELARADASDGRAAAASAARYSAALDAAERADVWSAESRRDELLDGLGVAGVGIDRRLGEVSGGQRSRFALAALLLSVPDALLLDEPTNHLDDDAASFLEDRLRAWRGPVLFASHDREFLDRVATGLLDLDPGRRGALALAGSGADAGRSRDEVLAASGGTVFGGGFSEFLTVQAEERDRWRRQYADEQDELRRLRASVSETARNVSHGRAATDNDKFLKHFKRGNVEQAVSRRVRNAEHRLETLEREQVRKPPTPLAFAGIPSGSHALEEASGLLLQLSDVTVAGRLELDALQVAPLTRLLVTGANGAGKSTLLGVLAGTQGIDRGIVHRRKGLRVQLLEQDVRFADPDATPRRLYERVLGERRAEQVPLAGLGLIAPRDESRPVGSLSIGQQRRLAMALVIARPPHVFLLDEPTNHLSLALATALEDALGTYPGAVVIASHDRWLRRRWTGERLELAAGRAVRAAREAVPRP</sequence>
<keyword evidence="7" id="KW-1185">Reference proteome</keyword>
<dbReference type="InterPro" id="IPR050611">
    <property type="entry name" value="ABCF"/>
</dbReference>
<reference evidence="6 7" key="1">
    <citation type="submission" date="2019-02" db="EMBL/GenBank/DDBJ databases">
        <title>Genomic Encyclopedia of Type Strains, Phase IV (KMG-IV): sequencing the most valuable type-strain genomes for metagenomic binning, comparative biology and taxonomic classification.</title>
        <authorList>
            <person name="Goeker M."/>
        </authorList>
    </citation>
    <scope>NUCLEOTIDE SEQUENCE [LARGE SCALE GENOMIC DNA]</scope>
    <source>
        <strain evidence="6 7">DSM 43045</strain>
    </source>
</reference>